<keyword evidence="5 11" id="KW-0812">Transmembrane</keyword>
<evidence type="ECO:0000256" key="5">
    <source>
        <dbReference type="ARBA" id="ARBA00022692"/>
    </source>
</evidence>
<proteinExistence type="inferred from homology"/>
<keyword evidence="6" id="KW-0408">Iron</keyword>
<dbReference type="Pfam" id="PF00593">
    <property type="entry name" value="TonB_dep_Rec_b-barrel"/>
    <property type="match status" value="1"/>
</dbReference>
<accession>A0ABY4ZYB6</accession>
<dbReference type="Gene3D" id="2.40.170.20">
    <property type="entry name" value="TonB-dependent receptor, beta-barrel domain"/>
    <property type="match status" value="1"/>
</dbReference>
<keyword evidence="13" id="KW-0732">Signal</keyword>
<evidence type="ECO:0000313" key="17">
    <source>
        <dbReference type="Proteomes" id="UP001057520"/>
    </source>
</evidence>
<evidence type="ECO:0000256" key="4">
    <source>
        <dbReference type="ARBA" id="ARBA00022496"/>
    </source>
</evidence>
<evidence type="ECO:0000259" key="14">
    <source>
        <dbReference type="Pfam" id="PF00593"/>
    </source>
</evidence>
<keyword evidence="2 11" id="KW-0813">Transport</keyword>
<dbReference type="PROSITE" id="PS52016">
    <property type="entry name" value="TONB_DEPENDENT_REC_3"/>
    <property type="match status" value="1"/>
</dbReference>
<dbReference type="InterPro" id="IPR036942">
    <property type="entry name" value="Beta-barrel_TonB_sf"/>
</dbReference>
<evidence type="ECO:0000256" key="6">
    <source>
        <dbReference type="ARBA" id="ARBA00023004"/>
    </source>
</evidence>
<dbReference type="InterPro" id="IPR012910">
    <property type="entry name" value="Plug_dom"/>
</dbReference>
<keyword evidence="10 11" id="KW-0998">Cell outer membrane</keyword>
<evidence type="ECO:0000256" key="7">
    <source>
        <dbReference type="ARBA" id="ARBA00023065"/>
    </source>
</evidence>
<evidence type="ECO:0000313" key="16">
    <source>
        <dbReference type="EMBL" id="USQ97556.1"/>
    </source>
</evidence>
<dbReference type="PANTHER" id="PTHR32552:SF81">
    <property type="entry name" value="TONB-DEPENDENT OUTER MEMBRANE RECEPTOR"/>
    <property type="match status" value="1"/>
</dbReference>
<dbReference type="InterPro" id="IPR039426">
    <property type="entry name" value="TonB-dep_rcpt-like"/>
</dbReference>
<evidence type="ECO:0000256" key="2">
    <source>
        <dbReference type="ARBA" id="ARBA00022448"/>
    </source>
</evidence>
<evidence type="ECO:0000259" key="15">
    <source>
        <dbReference type="Pfam" id="PF07715"/>
    </source>
</evidence>
<feature type="signal peptide" evidence="13">
    <location>
        <begin position="1"/>
        <end position="27"/>
    </location>
</feature>
<dbReference type="Pfam" id="PF07715">
    <property type="entry name" value="Plug"/>
    <property type="match status" value="1"/>
</dbReference>
<evidence type="ECO:0000256" key="12">
    <source>
        <dbReference type="RuleBase" id="RU003357"/>
    </source>
</evidence>
<keyword evidence="17" id="KW-1185">Reference proteome</keyword>
<evidence type="ECO:0000256" key="8">
    <source>
        <dbReference type="ARBA" id="ARBA00023077"/>
    </source>
</evidence>
<comment type="similarity">
    <text evidence="11 12">Belongs to the TonB-dependent receptor family.</text>
</comment>
<feature type="chain" id="PRO_5045778993" evidence="13">
    <location>
        <begin position="28"/>
        <end position="748"/>
    </location>
</feature>
<feature type="domain" description="TonB-dependent receptor-like beta-barrel" evidence="14">
    <location>
        <begin position="253"/>
        <end position="711"/>
    </location>
</feature>
<dbReference type="InterPro" id="IPR000531">
    <property type="entry name" value="Beta-barrel_TonB"/>
</dbReference>
<evidence type="ECO:0000256" key="11">
    <source>
        <dbReference type="PROSITE-ProRule" id="PRU01360"/>
    </source>
</evidence>
<protein>
    <submittedName>
        <fullName evidence="16">TonB-dependent receptor</fullName>
    </submittedName>
</protein>
<gene>
    <name evidence="16" type="ORF">MZV50_08475</name>
</gene>
<dbReference type="Proteomes" id="UP001057520">
    <property type="component" value="Chromosome"/>
</dbReference>
<keyword evidence="7" id="KW-0406">Ion transport</keyword>
<evidence type="ECO:0000256" key="10">
    <source>
        <dbReference type="ARBA" id="ARBA00023237"/>
    </source>
</evidence>
<keyword evidence="8 12" id="KW-0798">TonB box</keyword>
<keyword evidence="16" id="KW-0675">Receptor</keyword>
<comment type="subcellular location">
    <subcellularLocation>
        <location evidence="1 11">Cell outer membrane</location>
        <topology evidence="1 11">Multi-pass membrane protein</topology>
    </subcellularLocation>
</comment>
<name>A0ABY4ZYB6_9CAUL</name>
<dbReference type="SUPFAM" id="SSF56935">
    <property type="entry name" value="Porins"/>
    <property type="match status" value="1"/>
</dbReference>
<keyword evidence="3 11" id="KW-1134">Transmembrane beta strand</keyword>
<dbReference type="EMBL" id="CP096040">
    <property type="protein sequence ID" value="USQ97556.1"/>
    <property type="molecule type" value="Genomic_DNA"/>
</dbReference>
<keyword evidence="9 11" id="KW-0472">Membrane</keyword>
<evidence type="ECO:0000256" key="13">
    <source>
        <dbReference type="SAM" id="SignalP"/>
    </source>
</evidence>
<evidence type="ECO:0000256" key="9">
    <source>
        <dbReference type="ARBA" id="ARBA00023136"/>
    </source>
</evidence>
<keyword evidence="4" id="KW-0410">Iron transport</keyword>
<dbReference type="PANTHER" id="PTHR32552">
    <property type="entry name" value="FERRICHROME IRON RECEPTOR-RELATED"/>
    <property type="match status" value="1"/>
</dbReference>
<sequence length="748" mass="81471">MPTLHRLRAALLAGAALSGLSFVQAYAADATPTSDAELEPIVVTAQRRAERLQDVPISITSVSANRLEQSNFRSVTDLQYLVPGVQFETTNGTAFNIRGVGSTSWDFSNEKSVSLVVDDVVMDAQRDNGLMGLSDIQQIDVLMGPQGTLFGKNATSGVIAVTTVKPVLGAFSVKGDAAYGEREDRATNLTVNIPLGDRIALRVSGFAQGQEGYGRYTVLNQSMNTYREHGYRAKLLFAPSDHVELIYSSDYSRHWDNNNRTTVDGGSAFFTNLQIANGVTPSPKNDSNADSKMGVLRNTSWGQALRGQVQIGRDTLTSVTAYRDTRSFGAGPGDFTPVDKWAFVPFNQGSVKTWKFSQELRWASPTGGFVEYLAGLYYNRLSQDANQAQWATFGAPLPLTNITTTTGVVGNLGNAVRFRTTNITEAAFGQLKFNLSDKLSLSAGARFTKNDNSQTESFFYIDPMKALGLPLTFTPSGKPPSQPYGRVEGDNFSYRLAAQYRLNGDVMVYASYATGYKPGGTAFVGNNYSPYRDETVKSLEAGIKSELFERRVRLNASVFNSKFTDFQTSLLTFVPGNPVAVIATGNAGGLRSRGFETTFAWRAGENLTLSGGVTYADAQFTDFRYNATTNYAGTSLTNAPKWQGSLSANYDREIGAYRLKASLDYAYRTRTWSAVGQAANTELPGYGIANGRVSVTPANGGVEVGLYGRNLLDKYFSTAFEQYSTMSLTHRISRDAHRTLGVFAKYAF</sequence>
<organism evidence="16 17">
    <name type="scientific">Caulobacter segnis</name>
    <dbReference type="NCBI Taxonomy" id="88688"/>
    <lineage>
        <taxon>Bacteria</taxon>
        <taxon>Pseudomonadati</taxon>
        <taxon>Pseudomonadota</taxon>
        <taxon>Alphaproteobacteria</taxon>
        <taxon>Caulobacterales</taxon>
        <taxon>Caulobacteraceae</taxon>
        <taxon>Caulobacter</taxon>
    </lineage>
</organism>
<evidence type="ECO:0000256" key="1">
    <source>
        <dbReference type="ARBA" id="ARBA00004571"/>
    </source>
</evidence>
<reference evidence="16 17" key="1">
    <citation type="submission" date="2022-04" db="EMBL/GenBank/DDBJ databases">
        <title>Genome sequence of soybean root-associated Caulobacter segnis RL271.</title>
        <authorList>
            <person name="Longley R."/>
            <person name="Bonito G."/>
            <person name="Trigodet F."/>
            <person name="Crosson S."/>
            <person name="Fiebig A."/>
        </authorList>
    </citation>
    <scope>NUCLEOTIDE SEQUENCE [LARGE SCALE GENOMIC DNA]</scope>
    <source>
        <strain evidence="16 17">RL271</strain>
    </source>
</reference>
<feature type="domain" description="TonB-dependent receptor plug" evidence="15">
    <location>
        <begin position="52"/>
        <end position="158"/>
    </location>
</feature>
<evidence type="ECO:0000256" key="3">
    <source>
        <dbReference type="ARBA" id="ARBA00022452"/>
    </source>
</evidence>